<dbReference type="AlphaFoldDB" id="A0A1Y1ZBS3"/>
<comment type="similarity">
    <text evidence="2">Belongs to the ADIPOR family.</text>
</comment>
<feature type="transmembrane region" description="Helical" evidence="7">
    <location>
        <begin position="300"/>
        <end position="320"/>
    </location>
</feature>
<dbReference type="InterPro" id="IPR004254">
    <property type="entry name" value="AdipoR/HlyIII-related"/>
</dbReference>
<dbReference type="OrthoDB" id="529367at2759"/>
<dbReference type="PANTHER" id="PTHR20855">
    <property type="entry name" value="ADIPOR/PROGESTIN RECEPTOR-RELATED"/>
    <property type="match status" value="1"/>
</dbReference>
<dbReference type="STRING" id="1314790.A0A1Y1ZBS3"/>
<feature type="binding site" evidence="6">
    <location>
        <position position="143"/>
    </location>
    <ligand>
        <name>Zn(2+)</name>
        <dbReference type="ChEBI" id="CHEBI:29105"/>
    </ligand>
</feature>
<feature type="transmembrane region" description="Helical" evidence="7">
    <location>
        <begin position="184"/>
        <end position="205"/>
    </location>
</feature>
<evidence type="ECO:0000256" key="5">
    <source>
        <dbReference type="ARBA" id="ARBA00023136"/>
    </source>
</evidence>
<feature type="binding site" evidence="6">
    <location>
        <position position="302"/>
    </location>
    <ligand>
        <name>Zn(2+)</name>
        <dbReference type="ChEBI" id="CHEBI:29105"/>
    </ligand>
</feature>
<evidence type="ECO:0000256" key="7">
    <source>
        <dbReference type="SAM" id="Phobius"/>
    </source>
</evidence>
<dbReference type="InParanoid" id="A0A1Y1ZBS3"/>
<feature type="transmembrane region" description="Helical" evidence="7">
    <location>
        <begin position="123"/>
        <end position="146"/>
    </location>
</feature>
<evidence type="ECO:0000313" key="8">
    <source>
        <dbReference type="EMBL" id="ORY07700.1"/>
    </source>
</evidence>
<feature type="transmembrane region" description="Helical" evidence="7">
    <location>
        <begin position="258"/>
        <end position="280"/>
    </location>
</feature>
<dbReference type="EMBL" id="MCFE01000006">
    <property type="protein sequence ID" value="ORY07700.1"/>
    <property type="molecule type" value="Genomic_DNA"/>
</dbReference>
<dbReference type="PANTHER" id="PTHR20855:SF52">
    <property type="entry name" value="ADIPONECTIN RECEPTOR PROTEIN"/>
    <property type="match status" value="1"/>
</dbReference>
<keyword evidence="6" id="KW-0862">Zinc</keyword>
<gene>
    <name evidence="8" type="ORF">K493DRAFT_310094</name>
</gene>
<dbReference type="GO" id="GO:0016020">
    <property type="term" value="C:membrane"/>
    <property type="evidence" value="ECO:0007669"/>
    <property type="project" value="UniProtKB-SubCell"/>
</dbReference>
<dbReference type="Proteomes" id="UP000193498">
    <property type="component" value="Unassembled WGS sequence"/>
</dbReference>
<dbReference type="GO" id="GO:0006882">
    <property type="term" value="P:intracellular zinc ion homeostasis"/>
    <property type="evidence" value="ECO:0007669"/>
    <property type="project" value="TreeGrafter"/>
</dbReference>
<evidence type="ECO:0000256" key="3">
    <source>
        <dbReference type="ARBA" id="ARBA00022692"/>
    </source>
</evidence>
<feature type="binding site" evidence="6">
    <location>
        <position position="298"/>
    </location>
    <ligand>
        <name>Zn(2+)</name>
        <dbReference type="ChEBI" id="CHEBI:29105"/>
    </ligand>
</feature>
<keyword evidence="5 7" id="KW-0472">Membrane</keyword>
<comment type="subcellular location">
    <subcellularLocation>
        <location evidence="1">Membrane</location>
        <topology evidence="1">Multi-pass membrane protein</topology>
    </subcellularLocation>
</comment>
<feature type="transmembrane region" description="Helical" evidence="7">
    <location>
        <begin position="217"/>
        <end position="238"/>
    </location>
</feature>
<organism evidence="8 9">
    <name type="scientific">Basidiobolus meristosporus CBS 931.73</name>
    <dbReference type="NCBI Taxonomy" id="1314790"/>
    <lineage>
        <taxon>Eukaryota</taxon>
        <taxon>Fungi</taxon>
        <taxon>Fungi incertae sedis</taxon>
        <taxon>Zoopagomycota</taxon>
        <taxon>Entomophthoromycotina</taxon>
        <taxon>Basidiobolomycetes</taxon>
        <taxon>Basidiobolales</taxon>
        <taxon>Basidiobolaceae</taxon>
        <taxon>Basidiobolus</taxon>
    </lineage>
</organism>
<sequence>MDKFKEVQLIELGGKESDFGGSTVSCSGSSGFSLEEKKILPQEKYQLYRFEDIPDYLKDNPFIHTRYRAYYTYREAFGSLFRIHNETGNIWTHLAGFLVVLLLIMPIQYSFFLPKEASLLDRVIFALFLLSAAKCLLCSSLFHLFIGCSRDAFKRWGCWDYSGISTLICGCYCIVVYYCFYCDTLIRNIFLGVIFAVNFTGIIGPQTSAWSEPWFRLFRAGIYLLCGIVSTVPILYWLCKHGIPSTMELGHATNVLGIGWGSLFALEMCIWLAGVGVYAWRFPECYLPGKCDVLFHSHQIWHTLIVLGVLVHYQLSLQLLKWRLSGVPGGGCSARTSLFSA</sequence>
<proteinExistence type="inferred from homology"/>
<keyword evidence="9" id="KW-1185">Reference proteome</keyword>
<accession>A0A1Y1ZBS3</accession>
<dbReference type="GO" id="GO:0038023">
    <property type="term" value="F:signaling receptor activity"/>
    <property type="evidence" value="ECO:0007669"/>
    <property type="project" value="TreeGrafter"/>
</dbReference>
<dbReference type="GO" id="GO:0046872">
    <property type="term" value="F:metal ion binding"/>
    <property type="evidence" value="ECO:0007669"/>
    <property type="project" value="UniProtKB-KW"/>
</dbReference>
<evidence type="ECO:0000256" key="1">
    <source>
        <dbReference type="ARBA" id="ARBA00004141"/>
    </source>
</evidence>
<feature type="transmembrane region" description="Helical" evidence="7">
    <location>
        <begin position="90"/>
        <end position="111"/>
    </location>
</feature>
<protein>
    <submittedName>
        <fullName evidence="8">HlyIII-domain-containing protein</fullName>
    </submittedName>
</protein>
<feature type="transmembrane region" description="Helical" evidence="7">
    <location>
        <begin position="158"/>
        <end position="178"/>
    </location>
</feature>
<reference evidence="8 9" key="1">
    <citation type="submission" date="2016-07" db="EMBL/GenBank/DDBJ databases">
        <title>Pervasive Adenine N6-methylation of Active Genes in Fungi.</title>
        <authorList>
            <consortium name="DOE Joint Genome Institute"/>
            <person name="Mondo S.J."/>
            <person name="Dannebaum R.O."/>
            <person name="Kuo R.C."/>
            <person name="Labutti K."/>
            <person name="Haridas S."/>
            <person name="Kuo A."/>
            <person name="Salamov A."/>
            <person name="Ahrendt S.R."/>
            <person name="Lipzen A."/>
            <person name="Sullivan W."/>
            <person name="Andreopoulos W.B."/>
            <person name="Clum A."/>
            <person name="Lindquist E."/>
            <person name="Daum C."/>
            <person name="Ramamoorthy G.K."/>
            <person name="Gryganskyi A."/>
            <person name="Culley D."/>
            <person name="Magnuson J.K."/>
            <person name="James T.Y."/>
            <person name="O'Malley M.A."/>
            <person name="Stajich J.E."/>
            <person name="Spatafora J.W."/>
            <person name="Visel A."/>
            <person name="Grigoriev I.V."/>
        </authorList>
    </citation>
    <scope>NUCLEOTIDE SEQUENCE [LARGE SCALE GENOMIC DNA]</scope>
    <source>
        <strain evidence="8 9">CBS 931.73</strain>
    </source>
</reference>
<keyword evidence="6" id="KW-0479">Metal-binding</keyword>
<keyword evidence="4 7" id="KW-1133">Transmembrane helix</keyword>
<name>A0A1Y1ZBS3_9FUNG</name>
<evidence type="ECO:0000313" key="9">
    <source>
        <dbReference type="Proteomes" id="UP000193498"/>
    </source>
</evidence>
<evidence type="ECO:0000256" key="6">
    <source>
        <dbReference type="PIRSR" id="PIRSR604254-1"/>
    </source>
</evidence>
<dbReference type="Pfam" id="PF03006">
    <property type="entry name" value="HlyIII"/>
    <property type="match status" value="1"/>
</dbReference>
<evidence type="ECO:0000256" key="2">
    <source>
        <dbReference type="ARBA" id="ARBA00007018"/>
    </source>
</evidence>
<keyword evidence="3 7" id="KW-0812">Transmembrane</keyword>
<comment type="caution">
    <text evidence="8">The sequence shown here is derived from an EMBL/GenBank/DDBJ whole genome shotgun (WGS) entry which is preliminary data.</text>
</comment>
<evidence type="ECO:0000256" key="4">
    <source>
        <dbReference type="ARBA" id="ARBA00022989"/>
    </source>
</evidence>